<protein>
    <submittedName>
        <fullName evidence="1">Uncharacterized protein</fullName>
    </submittedName>
</protein>
<name>A0A2A2TLL1_9CYAN</name>
<proteinExistence type="predicted"/>
<organism evidence="1 2">
    <name type="scientific">Brunnivagina elsteri CCALA 953</name>
    <dbReference type="NCBI Taxonomy" id="987040"/>
    <lineage>
        <taxon>Bacteria</taxon>
        <taxon>Bacillati</taxon>
        <taxon>Cyanobacteriota</taxon>
        <taxon>Cyanophyceae</taxon>
        <taxon>Nostocales</taxon>
        <taxon>Calotrichaceae</taxon>
        <taxon>Brunnivagina</taxon>
    </lineage>
</organism>
<gene>
    <name evidence="1" type="ORF">CK510_09460</name>
</gene>
<comment type="caution">
    <text evidence="1">The sequence shown here is derived from an EMBL/GenBank/DDBJ whole genome shotgun (WGS) entry which is preliminary data.</text>
</comment>
<keyword evidence="2" id="KW-1185">Reference proteome</keyword>
<dbReference type="OrthoDB" id="6966367at2"/>
<dbReference type="EMBL" id="NTFS01000076">
    <property type="protein sequence ID" value="PAX57122.1"/>
    <property type="molecule type" value="Genomic_DNA"/>
</dbReference>
<dbReference type="AlphaFoldDB" id="A0A2A2TLL1"/>
<dbReference type="Proteomes" id="UP000218238">
    <property type="component" value="Unassembled WGS sequence"/>
</dbReference>
<evidence type="ECO:0000313" key="1">
    <source>
        <dbReference type="EMBL" id="PAX57122.1"/>
    </source>
</evidence>
<reference evidence="1 2" key="1">
    <citation type="submission" date="2017-08" db="EMBL/GenBank/DDBJ databases">
        <title>Draft genome sequence of filamentous cyanobacterium Calothrix elsteri CCALA 953.</title>
        <authorList>
            <person name="Gagunashvili A.N."/>
            <person name="Elster J."/>
            <person name="Andresson O.S."/>
        </authorList>
    </citation>
    <scope>NUCLEOTIDE SEQUENCE [LARGE SCALE GENOMIC DNA]</scope>
    <source>
        <strain evidence="1 2">CCALA 953</strain>
    </source>
</reference>
<accession>A0A2A2TLL1</accession>
<dbReference type="RefSeq" id="WP_095721464.1">
    <property type="nucleotide sequence ID" value="NZ_NTFS01000076.1"/>
</dbReference>
<sequence>METVKQLLPIPIKDELITVTNLAKLYVERIGKSLNHNGSNLCSPRVMNEILIAKGMQVKNPNSDAKKSGQPLYLPTDKGKQHSKVILQEAKGSNKTIQQLRWFPSVLNIID</sequence>
<evidence type="ECO:0000313" key="2">
    <source>
        <dbReference type="Proteomes" id="UP000218238"/>
    </source>
</evidence>